<evidence type="ECO:0000313" key="3">
    <source>
        <dbReference type="Proteomes" id="UP001283361"/>
    </source>
</evidence>
<evidence type="ECO:0000256" key="1">
    <source>
        <dbReference type="SAM" id="MobiDB-lite"/>
    </source>
</evidence>
<dbReference type="AlphaFoldDB" id="A0AAE1AEW4"/>
<proteinExistence type="predicted"/>
<feature type="region of interest" description="Disordered" evidence="1">
    <location>
        <begin position="406"/>
        <end position="468"/>
    </location>
</feature>
<feature type="compositionally biased region" description="Polar residues" evidence="1">
    <location>
        <begin position="205"/>
        <end position="218"/>
    </location>
</feature>
<dbReference type="Proteomes" id="UP001283361">
    <property type="component" value="Unassembled WGS sequence"/>
</dbReference>
<accession>A0AAE1AEW4</accession>
<feature type="compositionally biased region" description="Low complexity" evidence="1">
    <location>
        <begin position="219"/>
        <end position="230"/>
    </location>
</feature>
<feature type="region of interest" description="Disordered" evidence="1">
    <location>
        <begin position="304"/>
        <end position="381"/>
    </location>
</feature>
<name>A0AAE1AEW4_9GAST</name>
<feature type="compositionally biased region" description="Polar residues" evidence="1">
    <location>
        <begin position="329"/>
        <end position="338"/>
    </location>
</feature>
<dbReference type="EMBL" id="JAWDGP010001951">
    <property type="protein sequence ID" value="KAK3786635.1"/>
    <property type="molecule type" value="Genomic_DNA"/>
</dbReference>
<evidence type="ECO:0000313" key="2">
    <source>
        <dbReference type="EMBL" id="KAK3786635.1"/>
    </source>
</evidence>
<protein>
    <submittedName>
        <fullName evidence="2">Uncharacterized protein</fullName>
    </submittedName>
</protein>
<reference evidence="2" key="1">
    <citation type="journal article" date="2023" name="G3 (Bethesda)">
        <title>A reference genome for the long-term kleptoplast-retaining sea slug Elysia crispata morphotype clarki.</title>
        <authorList>
            <person name="Eastman K.E."/>
            <person name="Pendleton A.L."/>
            <person name="Shaikh M.A."/>
            <person name="Suttiyut T."/>
            <person name="Ogas R."/>
            <person name="Tomko P."/>
            <person name="Gavelis G."/>
            <person name="Widhalm J.R."/>
            <person name="Wisecaver J.H."/>
        </authorList>
    </citation>
    <scope>NUCLEOTIDE SEQUENCE</scope>
    <source>
        <strain evidence="2">ECLA1</strain>
    </source>
</reference>
<comment type="caution">
    <text evidence="2">The sequence shown here is derived from an EMBL/GenBank/DDBJ whole genome shotgun (WGS) entry which is preliminary data.</text>
</comment>
<organism evidence="2 3">
    <name type="scientific">Elysia crispata</name>
    <name type="common">lettuce slug</name>
    <dbReference type="NCBI Taxonomy" id="231223"/>
    <lineage>
        <taxon>Eukaryota</taxon>
        <taxon>Metazoa</taxon>
        <taxon>Spiralia</taxon>
        <taxon>Lophotrochozoa</taxon>
        <taxon>Mollusca</taxon>
        <taxon>Gastropoda</taxon>
        <taxon>Heterobranchia</taxon>
        <taxon>Euthyneura</taxon>
        <taxon>Panpulmonata</taxon>
        <taxon>Sacoglossa</taxon>
        <taxon>Placobranchoidea</taxon>
        <taxon>Plakobranchidae</taxon>
        <taxon>Elysia</taxon>
    </lineage>
</organism>
<feature type="region of interest" description="Disordered" evidence="1">
    <location>
        <begin position="175"/>
        <end position="237"/>
    </location>
</feature>
<feature type="compositionally biased region" description="Polar residues" evidence="1">
    <location>
        <begin position="352"/>
        <end position="363"/>
    </location>
</feature>
<keyword evidence="3" id="KW-1185">Reference proteome</keyword>
<gene>
    <name evidence="2" type="ORF">RRG08_027592</name>
</gene>
<sequence>MASKAALKIQRDKEMAAMLYNSKEQRVLEKSLQTLRLEQTYALKLLELDHRIIKVRYKKLKENVSKIKSHLPVDDISNFRDLDHQGKLHVTGCSGVNLGSALKIAAAARRLNLGAGMKRRSRMRSALPKISVQGESRSDSLGLLDMRSKSVVSINDPPVVDRIKRSNSITGAFIDAPDVNGDDQGANKLRPASAFLPHNRRLVSRPQTVNGPPSSNPRTSNTVNNTNLNSDHSSNTNNDIKITGNGFANNIISSADSISSLAIPADTPRGAINEIKKDSLKPANGFIPISVLNQPNKIYSELSSVEETGPEQMPTFRSTSSILHRPRSPFSSHSQSPRRASAPARHNRRLSHISTDSIDSNLGESSHEERRQELLEEEGVRAATLDQRTKMFLKDVDEYLIRNPPLQPSHVAFENGVPEPPRRDSLMEPPESHAGLESQSNSNGRSVRFRQRRGDAKPGEDQDITPTFFPEVQYKERLMGLWKDMNKCRYLRVPDEKIDLSGINTLAKDQMKLFETMRTAEAQPLREAWET</sequence>
<feature type="compositionally biased region" description="Basic and acidic residues" evidence="1">
    <location>
        <begin position="365"/>
        <end position="380"/>
    </location>
</feature>